<dbReference type="PANTHER" id="PTHR22611">
    <property type="entry name" value="PROTEIN NAKED CUTICLE"/>
    <property type="match status" value="1"/>
</dbReference>
<keyword evidence="4 7" id="KW-0879">Wnt signaling pathway</keyword>
<organism evidence="8 9">
    <name type="scientific">Dissostichus mawsoni</name>
    <name type="common">Antarctic cod</name>
    <dbReference type="NCBI Taxonomy" id="36200"/>
    <lineage>
        <taxon>Eukaryota</taxon>
        <taxon>Metazoa</taxon>
        <taxon>Chordata</taxon>
        <taxon>Craniata</taxon>
        <taxon>Vertebrata</taxon>
        <taxon>Euteleostomi</taxon>
        <taxon>Actinopterygii</taxon>
        <taxon>Neopterygii</taxon>
        <taxon>Teleostei</taxon>
        <taxon>Neoteleostei</taxon>
        <taxon>Acanthomorphata</taxon>
        <taxon>Eupercaria</taxon>
        <taxon>Perciformes</taxon>
        <taxon>Notothenioidei</taxon>
        <taxon>Nototheniidae</taxon>
        <taxon>Dissostichus</taxon>
    </lineage>
</organism>
<gene>
    <name evidence="8" type="ORF">F7725_025097</name>
</gene>
<dbReference type="InterPro" id="IPR040140">
    <property type="entry name" value="Nkd-like"/>
</dbReference>
<evidence type="ECO:0000256" key="4">
    <source>
        <dbReference type="ARBA" id="ARBA00022687"/>
    </source>
</evidence>
<evidence type="ECO:0000256" key="5">
    <source>
        <dbReference type="ARBA" id="ARBA00022723"/>
    </source>
</evidence>
<dbReference type="OrthoDB" id="5953812at2759"/>
<evidence type="ECO:0000256" key="1">
    <source>
        <dbReference type="ARBA" id="ARBA00007081"/>
    </source>
</evidence>
<evidence type="ECO:0000256" key="2">
    <source>
        <dbReference type="ARBA" id="ARBA00022475"/>
    </source>
</evidence>
<keyword evidence="2 7" id="KW-1003">Cell membrane</keyword>
<feature type="non-terminal residue" evidence="8">
    <location>
        <position position="1"/>
    </location>
</feature>
<protein>
    <recommendedName>
        <fullName evidence="7">Protein naked cuticle homolog</fullName>
    </recommendedName>
</protein>
<dbReference type="AlphaFoldDB" id="A0A7J5XAN4"/>
<dbReference type="GO" id="GO:0046872">
    <property type="term" value="F:metal ion binding"/>
    <property type="evidence" value="ECO:0007669"/>
    <property type="project" value="UniProtKB-KW"/>
</dbReference>
<dbReference type="EMBL" id="JAAKFY010000026">
    <property type="protein sequence ID" value="KAF3833893.1"/>
    <property type="molecule type" value="Genomic_DNA"/>
</dbReference>
<sequence>MSAVKGGVPIVLPPKKTADRGNGIHLQVTECNMVSDEDTQQEWVFTLYNFDNSGKDMSSLIRSIYEVLETSVKPNGGPPPLKIKLVVTPSADPEKILLIESPTQEPSQDTCSAPKHRPVVSTVNCMSPGGQYTPYSLKSKAMGKGRHGGYMASTLLPGAIPLSLQHTAPCSAVTSGGCAPGDTRLPPDPRLKYLQTVSPPVEPLLLQPRDMSTITSTIIIITITITLRRSILNTYQT</sequence>
<name>A0A7J5XAN4_DISMA</name>
<dbReference type="GO" id="GO:0005886">
    <property type="term" value="C:plasma membrane"/>
    <property type="evidence" value="ECO:0007669"/>
    <property type="project" value="UniProtKB-SubCell"/>
</dbReference>
<dbReference type="Proteomes" id="UP000518266">
    <property type="component" value="Unassembled WGS sequence"/>
</dbReference>
<keyword evidence="6" id="KW-0472">Membrane</keyword>
<accession>A0A7J5XAN4</accession>
<evidence type="ECO:0000256" key="7">
    <source>
        <dbReference type="RuleBase" id="RU367060"/>
    </source>
</evidence>
<keyword evidence="3" id="KW-0963">Cytoplasm</keyword>
<evidence type="ECO:0000313" key="9">
    <source>
        <dbReference type="Proteomes" id="UP000518266"/>
    </source>
</evidence>
<reference evidence="8 9" key="1">
    <citation type="submission" date="2020-03" db="EMBL/GenBank/DDBJ databases">
        <title>Dissostichus mawsoni Genome sequencing and assembly.</title>
        <authorList>
            <person name="Park H."/>
        </authorList>
    </citation>
    <scope>NUCLEOTIDE SEQUENCE [LARGE SCALE GENOMIC DNA]</scope>
    <source>
        <strain evidence="8">DM0001</strain>
        <tissue evidence="8">Muscle</tissue>
    </source>
</reference>
<dbReference type="GO" id="GO:0016055">
    <property type="term" value="P:Wnt signaling pathway"/>
    <property type="evidence" value="ECO:0007669"/>
    <property type="project" value="UniProtKB-UniRule"/>
</dbReference>
<comment type="caution">
    <text evidence="8">The sequence shown here is derived from an EMBL/GenBank/DDBJ whole genome shotgun (WGS) entry which is preliminary data.</text>
</comment>
<comment type="similarity">
    <text evidence="1 7">Belongs to the NKD family.</text>
</comment>
<proteinExistence type="inferred from homology"/>
<keyword evidence="5" id="KW-0479">Metal-binding</keyword>
<keyword evidence="9" id="KW-1185">Reference proteome</keyword>
<dbReference type="PANTHER" id="PTHR22611:SF9">
    <property type="entry name" value="PROTEIN NAKED CUTICLE"/>
    <property type="match status" value="1"/>
</dbReference>
<comment type="function">
    <text evidence="7">Cell autonomous antagonist of the canonical Wnt signaling pathway.</text>
</comment>
<evidence type="ECO:0000313" key="8">
    <source>
        <dbReference type="EMBL" id="KAF3833893.1"/>
    </source>
</evidence>
<evidence type="ECO:0000256" key="6">
    <source>
        <dbReference type="ARBA" id="ARBA00023136"/>
    </source>
</evidence>
<comment type="subcellular location">
    <subcellularLocation>
        <location evidence="7">Cell membrane</location>
    </subcellularLocation>
    <subcellularLocation>
        <location evidence="7">Cytoplasm</location>
    </subcellularLocation>
</comment>
<dbReference type="GO" id="GO:0005737">
    <property type="term" value="C:cytoplasm"/>
    <property type="evidence" value="ECO:0007669"/>
    <property type="project" value="UniProtKB-SubCell"/>
</dbReference>
<evidence type="ECO:0000256" key="3">
    <source>
        <dbReference type="ARBA" id="ARBA00022490"/>
    </source>
</evidence>
<dbReference type="GO" id="GO:0090090">
    <property type="term" value="P:negative regulation of canonical Wnt signaling pathway"/>
    <property type="evidence" value="ECO:0007669"/>
    <property type="project" value="UniProtKB-ARBA"/>
</dbReference>